<keyword evidence="2" id="KW-1185">Reference proteome</keyword>
<dbReference type="EMBL" id="CT868208">
    <property type="protein sequence ID" value="CAK75505.1"/>
    <property type="molecule type" value="Genomic_DNA"/>
</dbReference>
<accession>A0CXI8</accession>
<evidence type="ECO:0008006" key="3">
    <source>
        <dbReference type="Google" id="ProtNLM"/>
    </source>
</evidence>
<proteinExistence type="predicted"/>
<protein>
    <recommendedName>
        <fullName evidence="3">CUE domain-containing protein</fullName>
    </recommendedName>
</protein>
<dbReference type="RefSeq" id="XP_001442902.1">
    <property type="nucleotide sequence ID" value="XM_001442865.2"/>
</dbReference>
<reference evidence="1 2" key="1">
    <citation type="journal article" date="2006" name="Nature">
        <title>Global trends of whole-genome duplications revealed by the ciliate Paramecium tetraurelia.</title>
        <authorList>
            <consortium name="Genoscope"/>
            <person name="Aury J.-M."/>
            <person name="Jaillon O."/>
            <person name="Duret L."/>
            <person name="Noel B."/>
            <person name="Jubin C."/>
            <person name="Porcel B.M."/>
            <person name="Segurens B."/>
            <person name="Daubin V."/>
            <person name="Anthouard V."/>
            <person name="Aiach N."/>
            <person name="Arnaiz O."/>
            <person name="Billaut A."/>
            <person name="Beisson J."/>
            <person name="Blanc I."/>
            <person name="Bouhouche K."/>
            <person name="Camara F."/>
            <person name="Duharcourt S."/>
            <person name="Guigo R."/>
            <person name="Gogendeau D."/>
            <person name="Katinka M."/>
            <person name="Keller A.-M."/>
            <person name="Kissmehl R."/>
            <person name="Klotz C."/>
            <person name="Koll F."/>
            <person name="Le Moue A."/>
            <person name="Lepere C."/>
            <person name="Malinsky S."/>
            <person name="Nowacki M."/>
            <person name="Nowak J.K."/>
            <person name="Plattner H."/>
            <person name="Poulain J."/>
            <person name="Ruiz F."/>
            <person name="Serrano V."/>
            <person name="Zagulski M."/>
            <person name="Dessen P."/>
            <person name="Betermier M."/>
            <person name="Weissenbach J."/>
            <person name="Scarpelli C."/>
            <person name="Schachter V."/>
            <person name="Sperling L."/>
            <person name="Meyer E."/>
            <person name="Cohen J."/>
            <person name="Wincker P."/>
        </authorList>
    </citation>
    <scope>NUCLEOTIDE SEQUENCE [LARGE SCALE GENOMIC DNA]</scope>
    <source>
        <strain evidence="1 2">Stock d4-2</strain>
    </source>
</reference>
<evidence type="ECO:0000313" key="1">
    <source>
        <dbReference type="EMBL" id="CAK75505.1"/>
    </source>
</evidence>
<organism evidence="1 2">
    <name type="scientific">Paramecium tetraurelia</name>
    <dbReference type="NCBI Taxonomy" id="5888"/>
    <lineage>
        <taxon>Eukaryota</taxon>
        <taxon>Sar</taxon>
        <taxon>Alveolata</taxon>
        <taxon>Ciliophora</taxon>
        <taxon>Intramacronucleata</taxon>
        <taxon>Oligohymenophorea</taxon>
        <taxon>Peniculida</taxon>
        <taxon>Parameciidae</taxon>
        <taxon>Paramecium</taxon>
    </lineage>
</organism>
<dbReference type="AlphaFoldDB" id="A0CXI8"/>
<dbReference type="HOGENOM" id="CLU_967917_0_0_1"/>
<dbReference type="InParanoid" id="A0CXI8"/>
<dbReference type="OrthoDB" id="306490at2759"/>
<dbReference type="OMA" id="AKFMNDE"/>
<gene>
    <name evidence="1" type="ORF">GSPATT00011137001</name>
</gene>
<dbReference type="GeneID" id="5028687"/>
<name>A0CXI8_PARTE</name>
<evidence type="ECO:0000313" key="2">
    <source>
        <dbReference type="Proteomes" id="UP000000600"/>
    </source>
</evidence>
<sequence length="288" mass="34007">MKKGKKQKDSHQKQEEQIESFWKAQKLDLKFLEGLNLMNEYYPQTKQIFVNEQMNIQNRTSKIRCVKKRNNNAPLIDCRTKEEPKIMIEPISNQQMEIEKISKINEPIAVDVSNNNAVIVISSDESIICLNDIEDQILDDYLSFHDEQQSKTQAQPQIYSRARQPPQMPRYMEYEPEKSSSSSINFSQPLSASLVAKFMNDEQDFQRNFDEWSLSSLESKTPPIKNNQHYNTLFELQKYFPTITDNQYEGLLLAYNNDYKLVLRILEVDQKQIQRLLDKNKNRKKVRI</sequence>
<dbReference type="Proteomes" id="UP000000600">
    <property type="component" value="Unassembled WGS sequence"/>
</dbReference>
<dbReference type="KEGG" id="ptm:GSPATT00011137001"/>